<feature type="region of interest" description="Disordered" evidence="1">
    <location>
        <begin position="603"/>
        <end position="626"/>
    </location>
</feature>
<feature type="compositionally biased region" description="Basic and acidic residues" evidence="1">
    <location>
        <begin position="12"/>
        <end position="28"/>
    </location>
</feature>
<dbReference type="EMBL" id="JARBHB010000012">
    <property type="protein sequence ID" value="KAJ8871715.1"/>
    <property type="molecule type" value="Genomic_DNA"/>
</dbReference>
<accession>A0ABQ9GI66</accession>
<feature type="compositionally biased region" description="Basic residues" evidence="1">
    <location>
        <begin position="1"/>
        <end position="10"/>
    </location>
</feature>
<proteinExistence type="predicted"/>
<feature type="compositionally biased region" description="Polar residues" evidence="1">
    <location>
        <begin position="213"/>
        <end position="222"/>
    </location>
</feature>
<protein>
    <submittedName>
        <fullName evidence="2">Uncharacterized protein</fullName>
    </submittedName>
</protein>
<feature type="compositionally biased region" description="Low complexity" evidence="1">
    <location>
        <begin position="203"/>
        <end position="212"/>
    </location>
</feature>
<organism evidence="2 3">
    <name type="scientific">Dryococelus australis</name>
    <dbReference type="NCBI Taxonomy" id="614101"/>
    <lineage>
        <taxon>Eukaryota</taxon>
        <taxon>Metazoa</taxon>
        <taxon>Ecdysozoa</taxon>
        <taxon>Arthropoda</taxon>
        <taxon>Hexapoda</taxon>
        <taxon>Insecta</taxon>
        <taxon>Pterygota</taxon>
        <taxon>Neoptera</taxon>
        <taxon>Polyneoptera</taxon>
        <taxon>Phasmatodea</taxon>
        <taxon>Verophasmatodea</taxon>
        <taxon>Anareolatae</taxon>
        <taxon>Phasmatidae</taxon>
        <taxon>Eurycanthinae</taxon>
        <taxon>Dryococelus</taxon>
    </lineage>
</organism>
<comment type="caution">
    <text evidence="2">The sequence shown here is derived from an EMBL/GenBank/DDBJ whole genome shotgun (WGS) entry which is preliminary data.</text>
</comment>
<sequence>MKGQQKRGSPRKPADQRHRPARSPHVETRISEHYMAERRMNKVTRLVAIASQNGGGTGARHAGTPLANHRLVTYSPTGRSANRESFAALRSDGDKSLAAGVILLSPSRLCRLDDNHANLRTHEAAEELLGRAVVLPGVALQPHVHVDVAGVRVIRAVVGFVLEAARDDTFPIVEPEGLQLAVPSVSSRIMAEDSSTSTRGCPDASTTAADSSNSEQRTTADMSLSACRWKDSGTVSDDRWPPGHRRPSPTSCGVGAPRARVLPHTALTTCAADVQTSLSPTHPAPADTLATVSGSRLSQTAAGAAAEISRDSSALAGYENARNAEIFRAFACKRGNAAGSLQRWKARARETGGLGENPPASGIVRHDSHNVKIRERPRRGLSPVCLGRRRAQEPVTAVQPGETECIPTTHKRAFKGPITRDLWRQLLSYVLVVESSSIVTTHIRMHHAPAGTRDRHICYDRRPEKMIPPPPPRQTQSVVHILGVIVSNTQSRAWKFSTPERRSDGDKSLAAGVILLSPSRPCRLDDNHANLRTHEAAEELLGRAVVLPGVALQPHVHVDVAGVRVIRAVVGFVLEAARDDTFPIVEPEGLQLAVPSVSSRIMAEDSSTSTRGCPDASTTAADSSNRTTADMSLSACRWKDPGTRRRAPSKFGVHVADPEVYYDETSLASGLCTIGLTTIPDLPQGTLPTTCQATAEPNEMINWQPIVYRTVHVDFPEIEPLTRPNIDKYTICLRANTSFTVITLQVDYFHRSALKTTFLRAVQDRRRNARRLVETVRLPAASSVNRTRFALVGGKHSSHLVTAAPIVGERRKREIPEKARRPTASFDTIPICESPVTRPGIEPGSPWREASRLTAQPPRPLPKNNVVDCVEVSSRPRETVLWTMRICLTERAKAAMFSIRRGNGKFCRHRLAAECLERAKRLPACQTFSTMKKRHERPPTFELEPQSLHTDM</sequence>
<feature type="compositionally biased region" description="Basic and acidic residues" evidence="1">
    <location>
        <begin position="228"/>
        <end position="241"/>
    </location>
</feature>
<evidence type="ECO:0000313" key="2">
    <source>
        <dbReference type="EMBL" id="KAJ8871715.1"/>
    </source>
</evidence>
<keyword evidence="3" id="KW-1185">Reference proteome</keyword>
<dbReference type="Proteomes" id="UP001159363">
    <property type="component" value="Chromosome 11"/>
</dbReference>
<feature type="region of interest" description="Disordered" evidence="1">
    <location>
        <begin position="191"/>
        <end position="256"/>
    </location>
</feature>
<evidence type="ECO:0000313" key="3">
    <source>
        <dbReference type="Proteomes" id="UP001159363"/>
    </source>
</evidence>
<feature type="compositionally biased region" description="Polar residues" evidence="1">
    <location>
        <begin position="605"/>
        <end position="626"/>
    </location>
</feature>
<name>A0ABQ9GI66_9NEOP</name>
<feature type="region of interest" description="Disordered" evidence="1">
    <location>
        <begin position="930"/>
        <end position="952"/>
    </location>
</feature>
<reference evidence="2 3" key="1">
    <citation type="submission" date="2023-02" db="EMBL/GenBank/DDBJ databases">
        <title>LHISI_Scaffold_Assembly.</title>
        <authorList>
            <person name="Stuart O.P."/>
            <person name="Cleave R."/>
            <person name="Magrath M.J.L."/>
            <person name="Mikheyev A.S."/>
        </authorList>
    </citation>
    <scope>NUCLEOTIDE SEQUENCE [LARGE SCALE GENOMIC DNA]</scope>
    <source>
        <strain evidence="2">Daus_M_001</strain>
        <tissue evidence="2">Leg muscle</tissue>
    </source>
</reference>
<feature type="region of interest" description="Disordered" evidence="1">
    <location>
        <begin position="1"/>
        <end position="28"/>
    </location>
</feature>
<gene>
    <name evidence="2" type="ORF">PR048_028046</name>
</gene>
<evidence type="ECO:0000256" key="1">
    <source>
        <dbReference type="SAM" id="MobiDB-lite"/>
    </source>
</evidence>